<evidence type="ECO:0000313" key="4">
    <source>
        <dbReference type="Proteomes" id="UP000019276"/>
    </source>
</evidence>
<dbReference type="InterPro" id="IPR031982">
    <property type="entry name" value="PilE-like"/>
</dbReference>
<keyword evidence="2" id="KW-0472">Membrane</keyword>
<evidence type="ECO:0000256" key="2">
    <source>
        <dbReference type="SAM" id="Phobius"/>
    </source>
</evidence>
<gene>
    <name evidence="3" type="ORF">DS2_14594</name>
</gene>
<dbReference type="Proteomes" id="UP000019276">
    <property type="component" value="Unassembled WGS sequence"/>
</dbReference>
<reference evidence="3 4" key="1">
    <citation type="journal article" date="2014" name="Genome Announc.">
        <title>Draft Genome Sequence of the Agar-Degrading Bacterium Catenovulum sp. Strain DS-2, Isolated from Intestines of Haliotis diversicolor.</title>
        <authorList>
            <person name="Shan D."/>
            <person name="Li X."/>
            <person name="Gu Z."/>
            <person name="Wei G."/>
            <person name="Gao Z."/>
            <person name="Shao Z."/>
        </authorList>
    </citation>
    <scope>NUCLEOTIDE SEQUENCE [LARGE SCALE GENOMIC DNA]</scope>
    <source>
        <strain evidence="3 4">DS-2</strain>
    </source>
</reference>
<keyword evidence="4" id="KW-1185">Reference proteome</keyword>
<dbReference type="Pfam" id="PF16732">
    <property type="entry name" value="ComP_DUS"/>
    <property type="match status" value="1"/>
</dbReference>
<dbReference type="PANTHER" id="PTHR30093">
    <property type="entry name" value="GENERAL SECRETION PATHWAY PROTEIN G"/>
    <property type="match status" value="1"/>
</dbReference>
<dbReference type="STRING" id="1328313.DS2_14594"/>
<name>W7QAH0_9ALTE</name>
<dbReference type="EMBL" id="ARZY01000031">
    <property type="protein sequence ID" value="EWH09011.1"/>
    <property type="molecule type" value="Genomic_DNA"/>
</dbReference>
<organism evidence="3 4">
    <name type="scientific">Catenovulum agarivorans DS-2</name>
    <dbReference type="NCBI Taxonomy" id="1328313"/>
    <lineage>
        <taxon>Bacteria</taxon>
        <taxon>Pseudomonadati</taxon>
        <taxon>Pseudomonadota</taxon>
        <taxon>Gammaproteobacteria</taxon>
        <taxon>Alteromonadales</taxon>
        <taxon>Alteromonadaceae</taxon>
        <taxon>Catenovulum</taxon>
    </lineage>
</organism>
<dbReference type="InterPro" id="IPR045584">
    <property type="entry name" value="Pilin-like"/>
</dbReference>
<comment type="caution">
    <text evidence="3">The sequence shown here is derived from an EMBL/GenBank/DDBJ whole genome shotgun (WGS) entry which is preliminary data.</text>
</comment>
<keyword evidence="2" id="KW-1133">Transmembrane helix</keyword>
<dbReference type="SUPFAM" id="SSF54523">
    <property type="entry name" value="Pili subunits"/>
    <property type="match status" value="1"/>
</dbReference>
<feature type="transmembrane region" description="Helical" evidence="2">
    <location>
        <begin position="12"/>
        <end position="34"/>
    </location>
</feature>
<evidence type="ECO:0000313" key="3">
    <source>
        <dbReference type="EMBL" id="EWH09011.1"/>
    </source>
</evidence>
<protein>
    <submittedName>
        <fullName evidence="3">Type IV pilus biogenesis protein PilE</fullName>
    </submittedName>
</protein>
<dbReference type="PANTHER" id="PTHR30093:SF47">
    <property type="entry name" value="TYPE IV PILUS NON-CORE MINOR PILIN PILE"/>
    <property type="match status" value="1"/>
</dbReference>
<dbReference type="Pfam" id="PF07963">
    <property type="entry name" value="N_methyl"/>
    <property type="match status" value="1"/>
</dbReference>
<dbReference type="GO" id="GO:0015627">
    <property type="term" value="C:type II protein secretion system complex"/>
    <property type="evidence" value="ECO:0007669"/>
    <property type="project" value="InterPro"/>
</dbReference>
<dbReference type="InterPro" id="IPR000983">
    <property type="entry name" value="Bac_GSPG_pilin"/>
</dbReference>
<dbReference type="eggNOG" id="COG4968">
    <property type="taxonomic scope" value="Bacteria"/>
</dbReference>
<dbReference type="PRINTS" id="PR00813">
    <property type="entry name" value="BCTERIALGSPG"/>
</dbReference>
<keyword evidence="2" id="KW-0812">Transmembrane</keyword>
<evidence type="ECO:0000256" key="1">
    <source>
        <dbReference type="ARBA" id="ARBA00022481"/>
    </source>
</evidence>
<dbReference type="NCBIfam" id="TIGR02532">
    <property type="entry name" value="IV_pilin_GFxxxE"/>
    <property type="match status" value="1"/>
</dbReference>
<keyword evidence="1" id="KW-0488">Methylation</keyword>
<sequence length="148" mass="16462">MIEMKAKKLGLTLVELMVSVAIVGILAAVAYPAYVDYYAQSYRSDVMRELVKAVNRQEAYYSDQMTYTADMTNLGYAADPYVVENSMYSIDVVTFEGMDLTQEFELRATAVVTQKNNDPNCASLSINHLGEKSALDSNGNDSTSTCWY</sequence>
<dbReference type="GO" id="GO:0043683">
    <property type="term" value="P:type IV pilus assembly"/>
    <property type="evidence" value="ECO:0007669"/>
    <property type="project" value="InterPro"/>
</dbReference>
<dbReference type="Gene3D" id="3.30.700.10">
    <property type="entry name" value="Glycoprotein, Type 4 Pilin"/>
    <property type="match status" value="1"/>
</dbReference>
<proteinExistence type="predicted"/>
<dbReference type="GO" id="GO:0015628">
    <property type="term" value="P:protein secretion by the type II secretion system"/>
    <property type="evidence" value="ECO:0007669"/>
    <property type="project" value="InterPro"/>
</dbReference>
<accession>W7QAH0</accession>
<dbReference type="AlphaFoldDB" id="W7QAH0"/>
<dbReference type="InterPro" id="IPR012902">
    <property type="entry name" value="N_methyl_site"/>
</dbReference>